<reference evidence="1 2" key="1">
    <citation type="submission" date="2019-03" db="EMBL/GenBank/DDBJ databases">
        <title>Genomic Encyclopedia of Type Strains, Phase IV (KMG-IV): sequencing the most valuable type-strain genomes for metagenomic binning, comparative biology and taxonomic classification.</title>
        <authorList>
            <person name="Goeker M."/>
        </authorList>
    </citation>
    <scope>NUCLEOTIDE SEQUENCE [LARGE SCALE GENOMIC DNA]</scope>
    <source>
        <strain evidence="1 2">DSM 25059</strain>
    </source>
</reference>
<protein>
    <submittedName>
        <fullName evidence="1">Uncharacterized protein</fullName>
    </submittedName>
</protein>
<name>A0A4R6FS71_9SPHN</name>
<keyword evidence="2" id="KW-1185">Reference proteome</keyword>
<dbReference type="AlphaFoldDB" id="A0A4R6FS71"/>
<gene>
    <name evidence="1" type="ORF">EV664_104210</name>
</gene>
<evidence type="ECO:0000313" key="2">
    <source>
        <dbReference type="Proteomes" id="UP000295493"/>
    </source>
</evidence>
<dbReference type="RefSeq" id="WP_133495261.1">
    <property type="nucleotide sequence ID" value="NZ_BMLU01000004.1"/>
</dbReference>
<proteinExistence type="predicted"/>
<accession>A0A4R6FS71</accession>
<evidence type="ECO:0000313" key="1">
    <source>
        <dbReference type="EMBL" id="TDN83724.1"/>
    </source>
</evidence>
<organism evidence="1 2">
    <name type="scientific">Stakelama pacifica</name>
    <dbReference type="NCBI Taxonomy" id="517720"/>
    <lineage>
        <taxon>Bacteria</taxon>
        <taxon>Pseudomonadati</taxon>
        <taxon>Pseudomonadota</taxon>
        <taxon>Alphaproteobacteria</taxon>
        <taxon>Sphingomonadales</taxon>
        <taxon>Sphingomonadaceae</taxon>
        <taxon>Stakelama</taxon>
    </lineage>
</organism>
<dbReference type="EMBL" id="SNWD01000004">
    <property type="protein sequence ID" value="TDN83724.1"/>
    <property type="molecule type" value="Genomic_DNA"/>
</dbReference>
<comment type="caution">
    <text evidence="1">The sequence shown here is derived from an EMBL/GenBank/DDBJ whole genome shotgun (WGS) entry which is preliminary data.</text>
</comment>
<sequence length="79" mass="8697">MYRSADMSVPHAADAAAPSLWANNALPSDITGSEAANFVLLELRLGMVSAELVREWVKELRQEGFRRLADAIEARVDLI</sequence>
<dbReference type="Proteomes" id="UP000295493">
    <property type="component" value="Unassembled WGS sequence"/>
</dbReference>